<organism evidence="2 3">
    <name type="scientific">Mesonia phycicola</name>
    <dbReference type="NCBI Taxonomy" id="579105"/>
    <lineage>
        <taxon>Bacteria</taxon>
        <taxon>Pseudomonadati</taxon>
        <taxon>Bacteroidota</taxon>
        <taxon>Flavobacteriia</taxon>
        <taxon>Flavobacteriales</taxon>
        <taxon>Flavobacteriaceae</taxon>
        <taxon>Mesonia</taxon>
    </lineage>
</organism>
<sequence length="487" mass="54499">MKKNIFNSLVITILLLLQASIYAQTVVDKTKESYNVEEGVIIDLNTKRTNVIFETWNRDEVEIEAQVSSKDLSKEQLQQIANSWRLEVLGNSNKISIISNGVDASYGGFSEMGNAISALNSEMIEPLMQNMIGPMLKEMSTNSLPPQFVENLSNLKFDYEAYQNEGEAYVERYEKQVEDKFGKNFAQVMEEWGQNVENDAEVWATQLERKMAAMKSSGEMAKREASLEKRLEELGENFAQRMEAWASQFEGGNGSVTKTITTTPNGQTVRMFYSSGNNLNTSTSVNEKLKRTLVIKVPKNAKIQLNVRHGHLNFDDDINNVRGSIAHATFTAKSINGKNNALDIAYSPVNIENWEHGSINMSYVKEGNITAAKSIKLNANASDVVIDNLEETGIIAGSFGELTISETGDNFKRLDISLENSDLILKLPNSSFNFTYNGSRSDVKIPEKLKTNVMDSYGNQLINGFHKTRNTDNIININARFSDILIK</sequence>
<dbReference type="OrthoDB" id="1420424at2"/>
<keyword evidence="3" id="KW-1185">Reference proteome</keyword>
<dbReference type="EMBL" id="FQYY01000001">
    <property type="protein sequence ID" value="SHI38310.1"/>
    <property type="molecule type" value="Genomic_DNA"/>
</dbReference>
<keyword evidence="1" id="KW-0732">Signal</keyword>
<protein>
    <recommendedName>
        <fullName evidence="4">Adhesin domain-containing protein</fullName>
    </recommendedName>
</protein>
<dbReference type="STRING" id="579105.SAMN04488096_101375"/>
<accession>A0A1M6AP91</accession>
<proteinExistence type="predicted"/>
<feature type="signal peptide" evidence="1">
    <location>
        <begin position="1"/>
        <end position="23"/>
    </location>
</feature>
<dbReference type="RefSeq" id="WP_073147647.1">
    <property type="nucleotide sequence ID" value="NZ_FQYY01000001.1"/>
</dbReference>
<dbReference type="Proteomes" id="UP000184225">
    <property type="component" value="Unassembled WGS sequence"/>
</dbReference>
<evidence type="ECO:0008006" key="4">
    <source>
        <dbReference type="Google" id="ProtNLM"/>
    </source>
</evidence>
<evidence type="ECO:0000313" key="2">
    <source>
        <dbReference type="EMBL" id="SHI38310.1"/>
    </source>
</evidence>
<dbReference type="AlphaFoldDB" id="A0A1M6AP91"/>
<reference evidence="2 3" key="1">
    <citation type="submission" date="2016-11" db="EMBL/GenBank/DDBJ databases">
        <authorList>
            <person name="Jaros S."/>
            <person name="Januszkiewicz K."/>
            <person name="Wedrychowicz H."/>
        </authorList>
    </citation>
    <scope>NUCLEOTIDE SEQUENCE [LARGE SCALE GENOMIC DNA]</scope>
    <source>
        <strain evidence="2 3">DSM 21425</strain>
    </source>
</reference>
<feature type="chain" id="PRO_5013291199" description="Adhesin domain-containing protein" evidence="1">
    <location>
        <begin position="24"/>
        <end position="487"/>
    </location>
</feature>
<evidence type="ECO:0000256" key="1">
    <source>
        <dbReference type="SAM" id="SignalP"/>
    </source>
</evidence>
<evidence type="ECO:0000313" key="3">
    <source>
        <dbReference type="Proteomes" id="UP000184225"/>
    </source>
</evidence>
<name>A0A1M6AP91_9FLAO</name>
<gene>
    <name evidence="2" type="ORF">SAMN04488096_101375</name>
</gene>